<evidence type="ECO:0000313" key="3">
    <source>
        <dbReference type="Proteomes" id="UP000292085"/>
    </source>
</evidence>
<feature type="transmembrane region" description="Helical" evidence="1">
    <location>
        <begin position="63"/>
        <end position="83"/>
    </location>
</feature>
<dbReference type="RefSeq" id="WP_130156794.1">
    <property type="nucleotide sequence ID" value="NZ_SGIS01000012.1"/>
</dbReference>
<protein>
    <submittedName>
        <fullName evidence="2">Uncharacterized protein</fullName>
    </submittedName>
</protein>
<name>A0A4Q6XX11_9SPHN</name>
<sequence>MTTPTSVALWHEFAWRAGGPIATMTAITILVLDAVWMTTCLRDGPSAARPVLNIPIEGKWRKFGLIILIGLLVPVMLGGAGVWHLLDPGIAIMLVAGLVAATAVATIAGWKRWHRVGNVAGLVILVLLIAPFALSGSIGHLRYLVFAGLFFVIGLLLFLADAIHRVILGYRPRSRRGVWLRLISSSASALALLAWTAWNG</sequence>
<feature type="transmembrane region" description="Helical" evidence="1">
    <location>
        <begin position="179"/>
        <end position="198"/>
    </location>
</feature>
<keyword evidence="1" id="KW-1133">Transmembrane helix</keyword>
<evidence type="ECO:0000256" key="1">
    <source>
        <dbReference type="SAM" id="Phobius"/>
    </source>
</evidence>
<comment type="caution">
    <text evidence="2">The sequence shown here is derived from an EMBL/GenBank/DDBJ whole genome shotgun (WGS) entry which is preliminary data.</text>
</comment>
<evidence type="ECO:0000313" key="2">
    <source>
        <dbReference type="EMBL" id="RZF64625.1"/>
    </source>
</evidence>
<keyword evidence="1" id="KW-0472">Membrane</keyword>
<proteinExistence type="predicted"/>
<dbReference type="Proteomes" id="UP000292085">
    <property type="component" value="Unassembled WGS sequence"/>
</dbReference>
<reference evidence="2 3" key="1">
    <citation type="submission" date="2019-02" db="EMBL/GenBank/DDBJ databases">
        <authorList>
            <person name="Li Y."/>
        </authorList>
    </citation>
    <scope>NUCLEOTIDE SEQUENCE [LARGE SCALE GENOMIC DNA]</scope>
    <source>
        <strain evidence="2 3">3-7</strain>
    </source>
</reference>
<keyword evidence="3" id="KW-1185">Reference proteome</keyword>
<keyword evidence="1" id="KW-0812">Transmembrane</keyword>
<accession>A0A4Q6XX11</accession>
<feature type="transmembrane region" description="Helical" evidence="1">
    <location>
        <begin position="116"/>
        <end position="134"/>
    </location>
</feature>
<dbReference type="AlphaFoldDB" id="A0A4Q6XX11"/>
<feature type="transmembrane region" description="Helical" evidence="1">
    <location>
        <begin position="89"/>
        <end position="109"/>
    </location>
</feature>
<gene>
    <name evidence="2" type="ORF">EWE75_09500</name>
</gene>
<feature type="transmembrane region" description="Helical" evidence="1">
    <location>
        <begin position="140"/>
        <end position="159"/>
    </location>
</feature>
<feature type="transmembrane region" description="Helical" evidence="1">
    <location>
        <begin position="20"/>
        <end position="42"/>
    </location>
</feature>
<organism evidence="2 3">
    <name type="scientific">Sphingomonas populi</name>
    <dbReference type="NCBI Taxonomy" id="2484750"/>
    <lineage>
        <taxon>Bacteria</taxon>
        <taxon>Pseudomonadati</taxon>
        <taxon>Pseudomonadota</taxon>
        <taxon>Alphaproteobacteria</taxon>
        <taxon>Sphingomonadales</taxon>
        <taxon>Sphingomonadaceae</taxon>
        <taxon>Sphingomonas</taxon>
    </lineage>
</organism>
<dbReference type="EMBL" id="SGIS01000012">
    <property type="protein sequence ID" value="RZF64625.1"/>
    <property type="molecule type" value="Genomic_DNA"/>
</dbReference>